<evidence type="ECO:0000313" key="1">
    <source>
        <dbReference type="EMBL" id="KAH3867917.1"/>
    </source>
</evidence>
<evidence type="ECO:0000313" key="2">
    <source>
        <dbReference type="Proteomes" id="UP000828390"/>
    </source>
</evidence>
<keyword evidence="2" id="KW-1185">Reference proteome</keyword>
<dbReference type="Proteomes" id="UP000828390">
    <property type="component" value="Unassembled WGS sequence"/>
</dbReference>
<reference evidence="1" key="1">
    <citation type="journal article" date="2019" name="bioRxiv">
        <title>The Genome of the Zebra Mussel, Dreissena polymorpha: A Resource for Invasive Species Research.</title>
        <authorList>
            <person name="McCartney M.A."/>
            <person name="Auch B."/>
            <person name="Kono T."/>
            <person name="Mallez S."/>
            <person name="Zhang Y."/>
            <person name="Obille A."/>
            <person name="Becker A."/>
            <person name="Abrahante J.E."/>
            <person name="Garbe J."/>
            <person name="Badalamenti J.P."/>
            <person name="Herman A."/>
            <person name="Mangelson H."/>
            <person name="Liachko I."/>
            <person name="Sullivan S."/>
            <person name="Sone E.D."/>
            <person name="Koren S."/>
            <person name="Silverstein K.A.T."/>
            <person name="Beckman K.B."/>
            <person name="Gohl D.M."/>
        </authorList>
    </citation>
    <scope>NUCLEOTIDE SEQUENCE</scope>
    <source>
        <strain evidence="1">Duluth1</strain>
        <tissue evidence="1">Whole animal</tissue>
    </source>
</reference>
<dbReference type="AlphaFoldDB" id="A0A9D4RIN9"/>
<protein>
    <submittedName>
        <fullName evidence="1">Uncharacterized protein</fullName>
    </submittedName>
</protein>
<dbReference type="EMBL" id="JAIWYP010000002">
    <property type="protein sequence ID" value="KAH3867917.1"/>
    <property type="molecule type" value="Genomic_DNA"/>
</dbReference>
<gene>
    <name evidence="1" type="ORF">DPMN_031054</name>
</gene>
<reference evidence="1" key="2">
    <citation type="submission" date="2020-11" db="EMBL/GenBank/DDBJ databases">
        <authorList>
            <person name="McCartney M.A."/>
            <person name="Auch B."/>
            <person name="Kono T."/>
            <person name="Mallez S."/>
            <person name="Becker A."/>
            <person name="Gohl D.M."/>
            <person name="Silverstein K.A.T."/>
            <person name="Koren S."/>
            <person name="Bechman K.B."/>
            <person name="Herman A."/>
            <person name="Abrahante J.E."/>
            <person name="Garbe J."/>
        </authorList>
    </citation>
    <scope>NUCLEOTIDE SEQUENCE</scope>
    <source>
        <strain evidence="1">Duluth1</strain>
        <tissue evidence="1">Whole animal</tissue>
    </source>
</reference>
<name>A0A9D4RIN9_DREPO</name>
<proteinExistence type="predicted"/>
<sequence length="166" mass="19173">MAALVGKAESKSLKWWPEEYDYQMLRPTLAPLPNPGKVAWEAVKVRGSYASDTNSRYSDPQFLDRIFFLSQEKPVTYFHKSRPYHREDLIGLPYDAMAKTSVKFGRHKEPLPQESQAVITNAYFCCHYLQKYPPYNWEGLIGLPYDAMAKTSVQFGRRKEPMAVSL</sequence>
<accession>A0A9D4RIN9</accession>
<comment type="caution">
    <text evidence="1">The sequence shown here is derived from an EMBL/GenBank/DDBJ whole genome shotgun (WGS) entry which is preliminary data.</text>
</comment>
<organism evidence="1 2">
    <name type="scientific">Dreissena polymorpha</name>
    <name type="common">Zebra mussel</name>
    <name type="synonym">Mytilus polymorpha</name>
    <dbReference type="NCBI Taxonomy" id="45954"/>
    <lineage>
        <taxon>Eukaryota</taxon>
        <taxon>Metazoa</taxon>
        <taxon>Spiralia</taxon>
        <taxon>Lophotrochozoa</taxon>
        <taxon>Mollusca</taxon>
        <taxon>Bivalvia</taxon>
        <taxon>Autobranchia</taxon>
        <taxon>Heteroconchia</taxon>
        <taxon>Euheterodonta</taxon>
        <taxon>Imparidentia</taxon>
        <taxon>Neoheterodontei</taxon>
        <taxon>Myida</taxon>
        <taxon>Dreissenoidea</taxon>
        <taxon>Dreissenidae</taxon>
        <taxon>Dreissena</taxon>
    </lineage>
</organism>